<feature type="compositionally biased region" description="Basic residues" evidence="1">
    <location>
        <begin position="327"/>
        <end position="339"/>
    </location>
</feature>
<sequence>MTFTDRQQKKKLERRRSRQLYREQRPRVNLNQVLEEINWNIRSRENSLTRSPVSFSVQTSVETTRENSPVQSNDEESGSELSEREFQERVQEFENYRTRTIEEARRSRRSRRNSNNNQPLEIVEEENIEEQEVGGLREYLQKFEIEIEQEENNEKPIVENNIMDILALRSKKFRGDGTQDPVEWLKNYEKTARMNGWTDDQRKERIYTVLDDAADEWYNEVYTQTYGNGNDEWPTWIRLKELFLEQFFDQYAARFKKIIRKGAPDMQNPDKLYHFKKGLRKGMLPLISMHNPEDIATVIELAQYYEEAEDLEEGLEPEESEDEIKVKPKTKRKIKKKKK</sequence>
<evidence type="ECO:0000256" key="1">
    <source>
        <dbReference type="SAM" id="MobiDB-lite"/>
    </source>
</evidence>
<feature type="compositionally biased region" description="Acidic residues" evidence="1">
    <location>
        <begin position="310"/>
        <end position="322"/>
    </location>
</feature>
<proteinExistence type="predicted"/>
<accession>A0A397JFJ6</accession>
<dbReference type="AlphaFoldDB" id="A0A397JFJ6"/>
<gene>
    <name evidence="2" type="ORF">Glove_88g126</name>
</gene>
<dbReference type="OrthoDB" id="2289685at2759"/>
<dbReference type="PANTHER" id="PTHR33223">
    <property type="entry name" value="CCHC-TYPE DOMAIN-CONTAINING PROTEIN"/>
    <property type="match status" value="1"/>
</dbReference>
<feature type="compositionally biased region" description="Polar residues" evidence="1">
    <location>
        <begin position="48"/>
        <end position="72"/>
    </location>
</feature>
<protein>
    <recommendedName>
        <fullName evidence="4">Retrotransposon gag domain-containing protein</fullName>
    </recommendedName>
</protein>
<name>A0A397JFJ6_9GLOM</name>
<dbReference type="EMBL" id="PQFF01000084">
    <property type="protein sequence ID" value="RHZ83733.1"/>
    <property type="molecule type" value="Genomic_DNA"/>
</dbReference>
<dbReference type="STRING" id="1348612.A0A397JFJ6"/>
<comment type="caution">
    <text evidence="2">The sequence shown here is derived from an EMBL/GenBank/DDBJ whole genome shotgun (WGS) entry which is preliminary data.</text>
</comment>
<feature type="region of interest" description="Disordered" evidence="1">
    <location>
        <begin position="102"/>
        <end position="121"/>
    </location>
</feature>
<reference evidence="2 3" key="1">
    <citation type="submission" date="2018-08" db="EMBL/GenBank/DDBJ databases">
        <title>Genome and evolution of the arbuscular mycorrhizal fungus Diversispora epigaea (formerly Glomus versiforme) and its bacterial endosymbionts.</title>
        <authorList>
            <person name="Sun X."/>
            <person name="Fei Z."/>
            <person name="Harrison M."/>
        </authorList>
    </citation>
    <scope>NUCLEOTIDE SEQUENCE [LARGE SCALE GENOMIC DNA]</scope>
    <source>
        <strain evidence="2 3">IT104</strain>
    </source>
</reference>
<evidence type="ECO:0008006" key="4">
    <source>
        <dbReference type="Google" id="ProtNLM"/>
    </source>
</evidence>
<organism evidence="2 3">
    <name type="scientific">Diversispora epigaea</name>
    <dbReference type="NCBI Taxonomy" id="1348612"/>
    <lineage>
        <taxon>Eukaryota</taxon>
        <taxon>Fungi</taxon>
        <taxon>Fungi incertae sedis</taxon>
        <taxon>Mucoromycota</taxon>
        <taxon>Glomeromycotina</taxon>
        <taxon>Glomeromycetes</taxon>
        <taxon>Diversisporales</taxon>
        <taxon>Diversisporaceae</taxon>
        <taxon>Diversispora</taxon>
    </lineage>
</organism>
<keyword evidence="3" id="KW-1185">Reference proteome</keyword>
<evidence type="ECO:0000313" key="3">
    <source>
        <dbReference type="Proteomes" id="UP000266861"/>
    </source>
</evidence>
<dbReference type="Proteomes" id="UP000266861">
    <property type="component" value="Unassembled WGS sequence"/>
</dbReference>
<feature type="region of interest" description="Disordered" evidence="1">
    <location>
        <begin position="310"/>
        <end position="339"/>
    </location>
</feature>
<dbReference type="PANTHER" id="PTHR33223:SF6">
    <property type="entry name" value="CCHC-TYPE DOMAIN-CONTAINING PROTEIN"/>
    <property type="match status" value="1"/>
</dbReference>
<feature type="region of interest" description="Disordered" evidence="1">
    <location>
        <begin position="48"/>
        <end position="88"/>
    </location>
</feature>
<evidence type="ECO:0000313" key="2">
    <source>
        <dbReference type="EMBL" id="RHZ83733.1"/>
    </source>
</evidence>